<dbReference type="InterPro" id="IPR025980">
    <property type="entry name" value="ATP-Sase_PUA-like_dom"/>
</dbReference>
<dbReference type="InterPro" id="IPR002891">
    <property type="entry name" value="APS"/>
</dbReference>
<dbReference type="InterPro" id="IPR059117">
    <property type="entry name" value="APS_kinase_dom"/>
</dbReference>
<dbReference type="Pfam" id="PF14306">
    <property type="entry name" value="PUA_2"/>
    <property type="match status" value="1"/>
</dbReference>
<dbReference type="PANTHER" id="PTHR11055:SF16">
    <property type="entry name" value="BIFUNCTIONAL 3'-PHOSPHOADENOSINE 5'-PHOSPHOSULFATE SYNTHASE 2"/>
    <property type="match status" value="1"/>
</dbReference>
<dbReference type="NCBIfam" id="TIGR00455">
    <property type="entry name" value="apsK"/>
    <property type="match status" value="1"/>
</dbReference>
<dbReference type="NCBIfam" id="NF003013">
    <property type="entry name" value="PRK03846.1"/>
    <property type="match status" value="1"/>
</dbReference>
<evidence type="ECO:0000256" key="2">
    <source>
        <dbReference type="ARBA" id="ARBA00022679"/>
    </source>
</evidence>
<dbReference type="UniPathway" id="UPA00140">
    <property type="reaction ID" value="UER00205"/>
</dbReference>
<dbReference type="GO" id="GO:0000103">
    <property type="term" value="P:sulfate assimilation"/>
    <property type="evidence" value="ECO:0007669"/>
    <property type="project" value="InterPro"/>
</dbReference>
<dbReference type="GO" id="GO:0070814">
    <property type="term" value="P:hydrogen sulfide biosynthetic process"/>
    <property type="evidence" value="ECO:0007669"/>
    <property type="project" value="UniProtKB-UniPathway"/>
</dbReference>
<evidence type="ECO:0000256" key="1">
    <source>
        <dbReference type="ARBA" id="ARBA00012121"/>
    </source>
</evidence>
<dbReference type="AlphaFoldDB" id="A0A850VEE4"/>
<dbReference type="InterPro" id="IPR027417">
    <property type="entry name" value="P-loop_NTPase"/>
</dbReference>
<organism evidence="9 10">
    <name type="scientific">Chloropsis hardwickii</name>
    <dbReference type="NCBI Taxonomy" id="667144"/>
    <lineage>
        <taxon>Eukaryota</taxon>
        <taxon>Metazoa</taxon>
        <taxon>Chordata</taxon>
        <taxon>Craniata</taxon>
        <taxon>Vertebrata</taxon>
        <taxon>Euteleostomi</taxon>
        <taxon>Archelosauria</taxon>
        <taxon>Archosauria</taxon>
        <taxon>Dinosauria</taxon>
        <taxon>Saurischia</taxon>
        <taxon>Theropoda</taxon>
        <taxon>Coelurosauria</taxon>
        <taxon>Aves</taxon>
        <taxon>Neognathae</taxon>
        <taxon>Neoaves</taxon>
        <taxon>Telluraves</taxon>
        <taxon>Australaves</taxon>
        <taxon>Passeriformes</taxon>
        <taxon>Corvoidea</taxon>
        <taxon>Irenidae</taxon>
        <taxon>Chloropsis</taxon>
    </lineage>
</organism>
<name>A0A850VEE4_9CORV</name>
<dbReference type="EMBL" id="WEIW01005168">
    <property type="protein sequence ID" value="NWH41913.1"/>
    <property type="molecule type" value="Genomic_DNA"/>
</dbReference>
<dbReference type="EC" id="2.7.1.25" evidence="1 6"/>
<evidence type="ECO:0000256" key="5">
    <source>
        <dbReference type="ARBA" id="ARBA00022840"/>
    </source>
</evidence>
<evidence type="ECO:0000256" key="3">
    <source>
        <dbReference type="ARBA" id="ARBA00022741"/>
    </source>
</evidence>
<evidence type="ECO:0000259" key="7">
    <source>
        <dbReference type="Pfam" id="PF01583"/>
    </source>
</evidence>
<dbReference type="GO" id="GO:0050428">
    <property type="term" value="P:3'-phosphoadenosine 5'-phosphosulfate biosynthetic process"/>
    <property type="evidence" value="ECO:0007669"/>
    <property type="project" value="TreeGrafter"/>
</dbReference>
<feature type="non-terminal residue" evidence="9">
    <location>
        <position position="1"/>
    </location>
</feature>
<dbReference type="Pfam" id="PF01583">
    <property type="entry name" value="APS_kinase"/>
    <property type="match status" value="1"/>
</dbReference>
<dbReference type="SUPFAM" id="SSF52540">
    <property type="entry name" value="P-loop containing nucleoside triphosphate hydrolases"/>
    <property type="match status" value="1"/>
</dbReference>
<keyword evidence="2 6" id="KW-0808">Transferase</keyword>
<comment type="function">
    <text evidence="6">Catalyzes the synthesis of activated sulfate.</text>
</comment>
<dbReference type="PANTHER" id="PTHR11055">
    <property type="entry name" value="BIFUNCTIONAL 3'-PHOSPHOADENOSINE 5'-PHOSPHOSULFATE SYNTHASE"/>
    <property type="match status" value="1"/>
</dbReference>
<gene>
    <name evidence="9" type="primary">Papss2_1</name>
    <name evidence="9" type="ORF">CHLHAR_R01408</name>
</gene>
<feature type="domain" description="APS kinase" evidence="7">
    <location>
        <begin position="29"/>
        <end position="181"/>
    </location>
</feature>
<protein>
    <recommendedName>
        <fullName evidence="1 6">Adenylyl-sulfate kinase</fullName>
        <ecNumber evidence="1 6">2.7.1.25</ecNumber>
    </recommendedName>
</protein>
<evidence type="ECO:0000313" key="10">
    <source>
        <dbReference type="Proteomes" id="UP000640999"/>
    </source>
</evidence>
<evidence type="ECO:0000313" key="9">
    <source>
        <dbReference type="EMBL" id="NWH41913.1"/>
    </source>
</evidence>
<dbReference type="Proteomes" id="UP000640999">
    <property type="component" value="Unassembled WGS sequence"/>
</dbReference>
<comment type="caution">
    <text evidence="9">The sequence shown here is derived from an EMBL/GenBank/DDBJ whole genome shotgun (WGS) entry which is preliminary data.</text>
</comment>
<accession>A0A850VEE4</accession>
<dbReference type="CDD" id="cd02027">
    <property type="entry name" value="APSK"/>
    <property type="match status" value="1"/>
</dbReference>
<keyword evidence="4 6" id="KW-0418">Kinase</keyword>
<dbReference type="Gene3D" id="3.10.400.10">
    <property type="entry name" value="Sulfate adenylyltransferase"/>
    <property type="match status" value="2"/>
</dbReference>
<comment type="similarity">
    <text evidence="6">Belongs to the APS kinase family.</text>
</comment>
<proteinExistence type="inferred from homology"/>
<dbReference type="FunFam" id="3.40.50.300:FF:000212">
    <property type="entry name" value="Adenylyl-sulfate kinase"/>
    <property type="match status" value="1"/>
</dbReference>
<dbReference type="GO" id="GO:0004020">
    <property type="term" value="F:adenylylsulfate kinase activity"/>
    <property type="evidence" value="ECO:0007669"/>
    <property type="project" value="UniProtKB-EC"/>
</dbReference>
<dbReference type="HAMAP" id="MF_00065">
    <property type="entry name" value="Adenylyl_sulf_kinase"/>
    <property type="match status" value="1"/>
</dbReference>
<sequence length="389" mass="42751">QGSTNVVYQAHHVSRSKRGQVVGTRGGFRGCTVWLTGLSGAGKTTIGFALEEYLVAHGIPCYSLDGDNVRHGLNKNLGFSAQDREENIRRIAEVARLFADAGLVCITSFISPFTKDRLNARKIHEAAGLPFFEIFVDAPLNICESRDVKGLYKKARAGEIKGFTGIDSEYERPEAPELVLKTNIASVSECIQQVVELLQAQNIVPQGSVKDVLELFVPEDKLSSVRAEAEKLPALEITKLDLQWVQVLSEGWATPLTGFMREAEYLQVLHFDTLLNGTDPLCPPVLPCFAAHDTHVVTAGMFSTCEEGRSSHSRVEPHTSPRRLGEGEGGVCCPLGTEGVCHSQMVMESGDWLVGGDLQVLEKIKWNDGLDQYRLTPLALKQKFREMNA</sequence>
<comment type="catalytic activity">
    <reaction evidence="6">
        <text>adenosine 5'-phosphosulfate + ATP = 3'-phosphoadenylyl sulfate + ADP + H(+)</text>
        <dbReference type="Rhea" id="RHEA:24152"/>
        <dbReference type="ChEBI" id="CHEBI:15378"/>
        <dbReference type="ChEBI" id="CHEBI:30616"/>
        <dbReference type="ChEBI" id="CHEBI:58243"/>
        <dbReference type="ChEBI" id="CHEBI:58339"/>
        <dbReference type="ChEBI" id="CHEBI:456216"/>
        <dbReference type="EC" id="2.7.1.25"/>
    </reaction>
</comment>
<feature type="non-terminal residue" evidence="9">
    <location>
        <position position="389"/>
    </location>
</feature>
<keyword evidence="5 6" id="KW-0067">ATP-binding</keyword>
<dbReference type="GO" id="GO:0005524">
    <property type="term" value="F:ATP binding"/>
    <property type="evidence" value="ECO:0007669"/>
    <property type="project" value="UniProtKB-KW"/>
</dbReference>
<evidence type="ECO:0000259" key="8">
    <source>
        <dbReference type="Pfam" id="PF14306"/>
    </source>
</evidence>
<dbReference type="OrthoDB" id="506431at2759"/>
<keyword evidence="3 6" id="KW-0547">Nucleotide-binding</keyword>
<dbReference type="InterPro" id="IPR015947">
    <property type="entry name" value="PUA-like_sf"/>
</dbReference>
<reference evidence="9" key="1">
    <citation type="submission" date="2019-10" db="EMBL/GenBank/DDBJ databases">
        <title>Bird 10,000 Genomes (B10K) Project - Family phase.</title>
        <authorList>
            <person name="Zhang G."/>
        </authorList>
    </citation>
    <scope>NUCLEOTIDE SEQUENCE</scope>
    <source>
        <strain evidence="9">B10K-IZ-033-78</strain>
        <tissue evidence="9">Muscle</tissue>
    </source>
</reference>
<feature type="domain" description="ATP-sulfurylase PUA-like" evidence="8">
    <location>
        <begin position="205"/>
        <end position="288"/>
    </location>
</feature>
<evidence type="ECO:0000256" key="6">
    <source>
        <dbReference type="RuleBase" id="RU004347"/>
    </source>
</evidence>
<evidence type="ECO:0000256" key="4">
    <source>
        <dbReference type="ARBA" id="ARBA00022777"/>
    </source>
</evidence>
<dbReference type="SUPFAM" id="SSF88697">
    <property type="entry name" value="PUA domain-like"/>
    <property type="match status" value="1"/>
</dbReference>
<keyword evidence="10" id="KW-1185">Reference proteome</keyword>
<dbReference type="Gene3D" id="3.40.50.300">
    <property type="entry name" value="P-loop containing nucleotide triphosphate hydrolases"/>
    <property type="match status" value="1"/>
</dbReference>
<comment type="pathway">
    <text evidence="6">Sulfur metabolism; hydrogen sulfide biosynthesis; sulfite from sulfate: step 2/3.</text>
</comment>